<evidence type="ECO:0000313" key="2">
    <source>
        <dbReference type="EMBL" id="OXM60496.1"/>
    </source>
</evidence>
<dbReference type="InterPro" id="IPR012340">
    <property type="entry name" value="NA-bd_OB-fold"/>
</dbReference>
<dbReference type="Gene3D" id="3.40.50.450">
    <property type="match status" value="1"/>
</dbReference>
<dbReference type="SUPFAM" id="SSF50249">
    <property type="entry name" value="Nucleic acid-binding proteins"/>
    <property type="match status" value="1"/>
</dbReference>
<organism evidence="2 3">
    <name type="scientific">Amycolatopsis vastitatis</name>
    <dbReference type="NCBI Taxonomy" id="1905142"/>
    <lineage>
        <taxon>Bacteria</taxon>
        <taxon>Bacillati</taxon>
        <taxon>Actinomycetota</taxon>
        <taxon>Actinomycetes</taxon>
        <taxon>Pseudonocardiales</taxon>
        <taxon>Pseudonocardiaceae</taxon>
        <taxon>Amycolatopsis</taxon>
    </lineage>
</organism>
<dbReference type="GO" id="GO:0003729">
    <property type="term" value="F:mRNA binding"/>
    <property type="evidence" value="ECO:0007669"/>
    <property type="project" value="TreeGrafter"/>
</dbReference>
<dbReference type="SMART" id="SM00316">
    <property type="entry name" value="S1"/>
    <property type="match status" value="2"/>
</dbReference>
<comment type="caution">
    <text evidence="2">The sequence shown here is derived from an EMBL/GenBank/DDBJ whole genome shotgun (WGS) entry which is preliminary data.</text>
</comment>
<dbReference type="PANTHER" id="PTHR10724">
    <property type="entry name" value="30S RIBOSOMAL PROTEIN S1"/>
    <property type="match status" value="1"/>
</dbReference>
<dbReference type="AlphaFoldDB" id="A0A229SNN6"/>
<dbReference type="GO" id="GO:0003735">
    <property type="term" value="F:structural constituent of ribosome"/>
    <property type="evidence" value="ECO:0007669"/>
    <property type="project" value="TreeGrafter"/>
</dbReference>
<accession>A0A229SNN6</accession>
<protein>
    <recommendedName>
        <fullName evidence="1">S1 motif domain-containing protein</fullName>
    </recommendedName>
</protein>
<dbReference type="InterPro" id="IPR050437">
    <property type="entry name" value="Ribos_protein_bS1-like"/>
</dbReference>
<evidence type="ECO:0000313" key="3">
    <source>
        <dbReference type="Proteomes" id="UP000215199"/>
    </source>
</evidence>
<name>A0A229SNN6_9PSEU</name>
<gene>
    <name evidence="2" type="ORF">CF165_42510</name>
</gene>
<evidence type="ECO:0000259" key="1">
    <source>
        <dbReference type="PROSITE" id="PS50126"/>
    </source>
</evidence>
<dbReference type="EMBL" id="NMUL01000060">
    <property type="protein sequence ID" value="OXM60496.1"/>
    <property type="molecule type" value="Genomic_DNA"/>
</dbReference>
<dbReference type="InterPro" id="IPR003029">
    <property type="entry name" value="S1_domain"/>
</dbReference>
<sequence length="425" mass="47030">MSAIFKPTRTLNPEPDHVFFAMPFGTKELTNGQPFDFDAFYTDVCVPVVRECGMTPVRVDGLYGAQGVLEAVWRAMQQAGVVVADCTGGSPNVAFEMAWALMLNKRTVVITQESTDIPSDIRGLYRYIAYSQNYQDMQTLRKELALQLTALSQEPSDEMAPMPMPGGSTTSVKAKVINADKDYVMVRDDSGRYGVMGSADADVSRVVNDMRKVFPVGTVLDGAFVIDPMRKEMRYTLVSGERSPWPLLSNKYKPGTVLKSRVVNVDERHGAFVHVEYGINGLVPRQQFGGTLPAVGAEIETMIVTVDEHRRRIALRLMSVGTRPRAISSNEASRAVPNWRGHAEVTRVVPEDNGHGGYLLLRLPTTGRNALLLVKDMSEDLRADLNNNEVDLGEEIYVEVYRTNKETGKTLLRELPEPEEAPSAA</sequence>
<dbReference type="Pfam" id="PF00575">
    <property type="entry name" value="S1"/>
    <property type="match status" value="1"/>
</dbReference>
<dbReference type="Gene3D" id="2.40.50.140">
    <property type="entry name" value="Nucleic acid-binding proteins"/>
    <property type="match status" value="1"/>
</dbReference>
<proteinExistence type="predicted"/>
<dbReference type="GO" id="GO:0006412">
    <property type="term" value="P:translation"/>
    <property type="evidence" value="ECO:0007669"/>
    <property type="project" value="TreeGrafter"/>
</dbReference>
<dbReference type="PROSITE" id="PS50126">
    <property type="entry name" value="S1"/>
    <property type="match status" value="1"/>
</dbReference>
<dbReference type="Proteomes" id="UP000215199">
    <property type="component" value="Unassembled WGS sequence"/>
</dbReference>
<reference evidence="3" key="1">
    <citation type="submission" date="2017-07" db="EMBL/GenBank/DDBJ databases">
        <title>Comparative genome mining reveals phylogenetic distribution patterns of secondary metabolites in Amycolatopsis.</title>
        <authorList>
            <person name="Adamek M."/>
            <person name="Alanjary M."/>
            <person name="Sales-Ortells H."/>
            <person name="Goodfellow M."/>
            <person name="Bull A.T."/>
            <person name="Kalinowski J."/>
            <person name="Ziemert N."/>
        </authorList>
    </citation>
    <scope>NUCLEOTIDE SEQUENCE [LARGE SCALE GENOMIC DNA]</scope>
    <source>
        <strain evidence="3">H5</strain>
    </source>
</reference>
<keyword evidence="3" id="KW-1185">Reference proteome</keyword>
<dbReference type="SUPFAM" id="SSF52309">
    <property type="entry name" value="N-(deoxy)ribosyltransferase-like"/>
    <property type="match status" value="1"/>
</dbReference>
<feature type="domain" description="S1 motif" evidence="1">
    <location>
        <begin position="255"/>
        <end position="318"/>
    </location>
</feature>